<dbReference type="HAMAP" id="MF_00514">
    <property type="entry name" value="Ribosomal_bL35"/>
    <property type="match status" value="1"/>
</dbReference>
<name>R6U468_9BACT</name>
<sequence>MKLGRSDGDRSLPDTKKFKCRRETESKMGKVKTHKAASKRFSLTKSGKVKLNHTNRRHKLGLKTAKRKRQLRKTGYLSESMAPNIRTLLPRS</sequence>
<dbReference type="GO" id="GO:0006412">
    <property type="term" value="P:translation"/>
    <property type="evidence" value="ECO:0007669"/>
    <property type="project" value="UniProtKB-UniRule"/>
</dbReference>
<proteinExistence type="inferred from homology"/>
<dbReference type="EMBL" id="CBFW010000257">
    <property type="protein sequence ID" value="CDC74911.1"/>
    <property type="molecule type" value="Genomic_DNA"/>
</dbReference>
<feature type="region of interest" description="Disordered" evidence="7">
    <location>
        <begin position="1"/>
        <end position="38"/>
    </location>
</feature>
<dbReference type="PRINTS" id="PR00064">
    <property type="entry name" value="RIBOSOMALL35"/>
</dbReference>
<dbReference type="Pfam" id="PF01632">
    <property type="entry name" value="Ribosomal_L35p"/>
    <property type="match status" value="1"/>
</dbReference>
<dbReference type="AlphaFoldDB" id="R6U468"/>
<reference evidence="8" key="1">
    <citation type="submission" date="2012-11" db="EMBL/GenBank/DDBJ databases">
        <title>Dependencies among metagenomic species, viruses, plasmids and units of genetic variation.</title>
        <authorList>
            <person name="Nielsen H.B."/>
            <person name="Almeida M."/>
            <person name="Juncker A.S."/>
            <person name="Rasmussen S."/>
            <person name="Li J."/>
            <person name="Sunagawa S."/>
            <person name="Plichta D."/>
            <person name="Gautier L."/>
            <person name="Le Chatelier E."/>
            <person name="Peletier E."/>
            <person name="Bonde I."/>
            <person name="Nielsen T."/>
            <person name="Manichanh C."/>
            <person name="Arumugam M."/>
            <person name="Batto J."/>
            <person name="Santos M.B.Q.D."/>
            <person name="Blom N."/>
            <person name="Borruel N."/>
            <person name="Burgdorf K.S."/>
            <person name="Boumezbeur F."/>
            <person name="Casellas F."/>
            <person name="Dore J."/>
            <person name="Guarner F."/>
            <person name="Hansen T."/>
            <person name="Hildebrand F."/>
            <person name="Kaas R.S."/>
            <person name="Kennedy S."/>
            <person name="Kristiansen K."/>
            <person name="Kultima J.R."/>
            <person name="Leonard P."/>
            <person name="Levenez F."/>
            <person name="Lund O."/>
            <person name="Moumen B."/>
            <person name="Le Paslier D."/>
            <person name="Pons N."/>
            <person name="Pedersen O."/>
            <person name="Prifti E."/>
            <person name="Qin J."/>
            <person name="Raes J."/>
            <person name="Tap J."/>
            <person name="Tims S."/>
            <person name="Ussery D.W."/>
            <person name="Yamada T."/>
            <person name="MetaHit consortium"/>
            <person name="Renault P."/>
            <person name="Sicheritz-Ponten T."/>
            <person name="Bork P."/>
            <person name="Wang J."/>
            <person name="Brunak S."/>
            <person name="Ehrlich S.D."/>
        </authorList>
    </citation>
    <scope>NUCLEOTIDE SEQUENCE [LARGE SCALE GENOMIC DNA]</scope>
</reference>
<dbReference type="PANTHER" id="PTHR33343:SF1">
    <property type="entry name" value="LARGE RIBOSOMAL SUBUNIT PROTEIN BL35M"/>
    <property type="match status" value="1"/>
</dbReference>
<dbReference type="NCBIfam" id="TIGR00001">
    <property type="entry name" value="rpmI_bact"/>
    <property type="match status" value="1"/>
</dbReference>
<dbReference type="GO" id="GO:0022625">
    <property type="term" value="C:cytosolic large ribosomal subunit"/>
    <property type="evidence" value="ECO:0007669"/>
    <property type="project" value="TreeGrafter"/>
</dbReference>
<evidence type="ECO:0000256" key="7">
    <source>
        <dbReference type="SAM" id="MobiDB-lite"/>
    </source>
</evidence>
<evidence type="ECO:0000256" key="5">
    <source>
        <dbReference type="HAMAP-Rule" id="MF_00514"/>
    </source>
</evidence>
<evidence type="ECO:0000256" key="1">
    <source>
        <dbReference type="ARBA" id="ARBA00006598"/>
    </source>
</evidence>
<organism evidence="8 9">
    <name type="scientific">Candidatus Colimorpha enterica</name>
    <dbReference type="NCBI Taxonomy" id="3083063"/>
    <lineage>
        <taxon>Bacteria</taxon>
        <taxon>Pseudomonadati</taxon>
        <taxon>Bacteroidota</taxon>
        <taxon>Bacteroidia</taxon>
        <taxon>Bacteroidales</taxon>
        <taxon>Candidatus Colimorpha</taxon>
    </lineage>
</organism>
<keyword evidence="2 5" id="KW-0689">Ribosomal protein</keyword>
<dbReference type="STRING" id="1263015.BN580_00107"/>
<comment type="similarity">
    <text evidence="1 5 6">Belongs to the bacterial ribosomal protein bL35 family.</text>
</comment>
<dbReference type="InterPro" id="IPR001706">
    <property type="entry name" value="Ribosomal_bL35"/>
</dbReference>
<protein>
    <recommendedName>
        <fullName evidence="4 5">Large ribosomal subunit protein bL35</fullName>
    </recommendedName>
</protein>
<evidence type="ECO:0000313" key="8">
    <source>
        <dbReference type="EMBL" id="CDC74911.1"/>
    </source>
</evidence>
<accession>R6U468</accession>
<gene>
    <name evidence="5" type="primary">rpmI</name>
    <name evidence="8" type="ORF">BN580_00107</name>
</gene>
<feature type="compositionally biased region" description="Basic residues" evidence="7">
    <location>
        <begin position="29"/>
        <end position="38"/>
    </location>
</feature>
<dbReference type="FunFam" id="4.10.410.60:FF:000001">
    <property type="entry name" value="50S ribosomal protein L35"/>
    <property type="match status" value="1"/>
</dbReference>
<dbReference type="InterPro" id="IPR037229">
    <property type="entry name" value="Ribosomal_bL35_sf"/>
</dbReference>
<dbReference type="InterPro" id="IPR021137">
    <property type="entry name" value="Ribosomal_bL35-like"/>
</dbReference>
<dbReference type="Gene3D" id="4.10.410.60">
    <property type="match status" value="1"/>
</dbReference>
<evidence type="ECO:0000256" key="3">
    <source>
        <dbReference type="ARBA" id="ARBA00023274"/>
    </source>
</evidence>
<dbReference type="PANTHER" id="PTHR33343">
    <property type="entry name" value="54S RIBOSOMAL PROTEIN BL35M"/>
    <property type="match status" value="1"/>
</dbReference>
<evidence type="ECO:0000256" key="2">
    <source>
        <dbReference type="ARBA" id="ARBA00022980"/>
    </source>
</evidence>
<dbReference type="PROSITE" id="PS00936">
    <property type="entry name" value="RIBOSOMAL_L35"/>
    <property type="match status" value="1"/>
</dbReference>
<dbReference type="Proteomes" id="UP000017938">
    <property type="component" value="Unassembled WGS sequence"/>
</dbReference>
<comment type="caution">
    <text evidence="8">The sequence shown here is derived from an EMBL/GenBank/DDBJ whole genome shotgun (WGS) entry which is preliminary data.</text>
</comment>
<dbReference type="SUPFAM" id="SSF143034">
    <property type="entry name" value="L35p-like"/>
    <property type="match status" value="1"/>
</dbReference>
<dbReference type="InterPro" id="IPR018265">
    <property type="entry name" value="Ribosomal_bL35_CS"/>
</dbReference>
<evidence type="ECO:0000256" key="6">
    <source>
        <dbReference type="RuleBase" id="RU000568"/>
    </source>
</evidence>
<evidence type="ECO:0000256" key="4">
    <source>
        <dbReference type="ARBA" id="ARBA00071664"/>
    </source>
</evidence>
<dbReference type="GO" id="GO:0003735">
    <property type="term" value="F:structural constituent of ribosome"/>
    <property type="evidence" value="ECO:0007669"/>
    <property type="project" value="InterPro"/>
</dbReference>
<feature type="compositionally biased region" description="Basic and acidic residues" evidence="7">
    <location>
        <begin position="1"/>
        <end position="28"/>
    </location>
</feature>
<keyword evidence="3 5" id="KW-0687">Ribonucleoprotein</keyword>
<evidence type="ECO:0000313" key="9">
    <source>
        <dbReference type="Proteomes" id="UP000017938"/>
    </source>
</evidence>